<dbReference type="AlphaFoldDB" id="F0XP97"/>
<dbReference type="InParanoid" id="F0XP97"/>
<dbReference type="GeneID" id="25981277"/>
<reference evidence="2 3" key="1">
    <citation type="journal article" date="2011" name="Proc. Natl. Acad. Sci. U.S.A.">
        <title>Genome and transcriptome analyses of the mountain pine beetle-fungal symbiont Grosmannia clavigera, a lodgepole pine pathogen.</title>
        <authorList>
            <person name="DiGuistini S."/>
            <person name="Wang Y."/>
            <person name="Liao N.Y."/>
            <person name="Taylor G."/>
            <person name="Tanguay P."/>
            <person name="Feau N."/>
            <person name="Henrissat B."/>
            <person name="Chan S.K."/>
            <person name="Hesse-Orce U."/>
            <person name="Alamouti S.M."/>
            <person name="Tsui C.K.M."/>
            <person name="Docking R.T."/>
            <person name="Levasseur A."/>
            <person name="Haridas S."/>
            <person name="Robertson G."/>
            <person name="Birol I."/>
            <person name="Holt R.A."/>
            <person name="Marra M.A."/>
            <person name="Hamelin R.C."/>
            <person name="Hirst M."/>
            <person name="Jones S.J.M."/>
            <person name="Bohlmann J."/>
            <person name="Breuil C."/>
        </authorList>
    </citation>
    <scope>NUCLEOTIDE SEQUENCE [LARGE SCALE GENOMIC DNA]</scope>
    <source>
        <strain evidence="3">kw1407 / UAMH 11150</strain>
    </source>
</reference>
<feature type="compositionally biased region" description="Polar residues" evidence="1">
    <location>
        <begin position="31"/>
        <end position="51"/>
    </location>
</feature>
<organism evidence="3">
    <name type="scientific">Grosmannia clavigera (strain kw1407 / UAMH 11150)</name>
    <name type="common">Blue stain fungus</name>
    <name type="synonym">Graphiocladiella clavigera</name>
    <dbReference type="NCBI Taxonomy" id="655863"/>
    <lineage>
        <taxon>Eukaryota</taxon>
        <taxon>Fungi</taxon>
        <taxon>Dikarya</taxon>
        <taxon>Ascomycota</taxon>
        <taxon>Pezizomycotina</taxon>
        <taxon>Sordariomycetes</taxon>
        <taxon>Sordariomycetidae</taxon>
        <taxon>Ophiostomatales</taxon>
        <taxon>Ophiostomataceae</taxon>
        <taxon>Leptographium</taxon>
    </lineage>
</organism>
<protein>
    <submittedName>
        <fullName evidence="2">Uncharacterized protein</fullName>
    </submittedName>
</protein>
<feature type="compositionally biased region" description="Basic and acidic residues" evidence="1">
    <location>
        <begin position="52"/>
        <end position="66"/>
    </location>
</feature>
<dbReference type="Proteomes" id="UP000007796">
    <property type="component" value="Unassembled WGS sequence"/>
</dbReference>
<gene>
    <name evidence="2" type="ORF">CMQ_7703</name>
</gene>
<dbReference type="EMBL" id="GL629801">
    <property type="protein sequence ID" value="EFX00701.1"/>
    <property type="molecule type" value="Genomic_DNA"/>
</dbReference>
<keyword evidence="3" id="KW-1185">Reference proteome</keyword>
<dbReference type="HOGENOM" id="CLU_2831430_0_0_1"/>
<feature type="region of interest" description="Disordered" evidence="1">
    <location>
        <begin position="31"/>
        <end position="66"/>
    </location>
</feature>
<dbReference type="RefSeq" id="XP_014170183.1">
    <property type="nucleotide sequence ID" value="XM_014314708.1"/>
</dbReference>
<proteinExistence type="predicted"/>
<evidence type="ECO:0000256" key="1">
    <source>
        <dbReference type="SAM" id="MobiDB-lite"/>
    </source>
</evidence>
<evidence type="ECO:0000313" key="2">
    <source>
        <dbReference type="EMBL" id="EFX00701.1"/>
    </source>
</evidence>
<name>F0XP97_GROCL</name>
<accession>F0XP97</accession>
<evidence type="ECO:0000313" key="3">
    <source>
        <dbReference type="Proteomes" id="UP000007796"/>
    </source>
</evidence>
<sequence length="66" mass="7436">MYHPRAIKWPAGRLLRVAYEHAMALVQDRTSALSSTSYAGKTSAQKSQVNTRSEDMQVKRRSDAAR</sequence>